<evidence type="ECO:0000313" key="1">
    <source>
        <dbReference type="EMBL" id="CAH6720553.1"/>
    </source>
</evidence>
<dbReference type="EMBL" id="CALSDN010000004">
    <property type="protein sequence ID" value="CAH6720553.1"/>
    <property type="molecule type" value="Genomic_DNA"/>
</dbReference>
<protein>
    <submittedName>
        <fullName evidence="1">Cytochrome b-c1 complex subunit 2, mitochondrial</fullName>
    </submittedName>
</protein>
<organism evidence="1 2">
    <name type="scientific">[Candida] jaroonii</name>
    <dbReference type="NCBI Taxonomy" id="467808"/>
    <lineage>
        <taxon>Eukaryota</taxon>
        <taxon>Fungi</taxon>
        <taxon>Dikarya</taxon>
        <taxon>Ascomycota</taxon>
        <taxon>Saccharomycotina</taxon>
        <taxon>Pichiomycetes</taxon>
        <taxon>Debaryomycetaceae</taxon>
        <taxon>Yamadazyma</taxon>
    </lineage>
</organism>
<accession>A0ACA9Y6A2</accession>
<dbReference type="Proteomes" id="UP001152531">
    <property type="component" value="Unassembled WGS sequence"/>
</dbReference>
<evidence type="ECO:0000313" key="2">
    <source>
        <dbReference type="Proteomes" id="UP001152531"/>
    </source>
</evidence>
<reference evidence="1" key="1">
    <citation type="submission" date="2022-06" db="EMBL/GenBank/DDBJ databases">
        <authorList>
            <person name="Legras J.-L."/>
            <person name="Devillers H."/>
            <person name="Grondin C."/>
        </authorList>
    </citation>
    <scope>NUCLEOTIDE SEQUENCE</scope>
    <source>
        <strain evidence="1">CLIB 1444</strain>
    </source>
</reference>
<gene>
    <name evidence="1" type="ORF">CLIB1444_04S02674</name>
</gene>
<name>A0ACA9Y6A2_9ASCO</name>
<proteinExistence type="predicted"/>
<comment type="caution">
    <text evidence="1">The sequence shown here is derived from an EMBL/GenBank/DDBJ whole genome shotgun (WGS) entry which is preliminary data.</text>
</comment>
<keyword evidence="2" id="KW-1185">Reference proteome</keyword>
<sequence>MLSRSAIRSYSVTVRDAPGNLSSVSVVINGGSKAGKSGQAHLLSKFNFLNNELKSGLRFTRESELLGGIVSSKLTRDSIILNTQFLREDLPYFVESLNNVLTKTSFRPHELSEIVLPSALNDFTQASKSNAFKGEEALHKISFKKGYGNSLYYDGSKSFSSEDIKEFSKTVYTSNNVEFFASGVIEEDFKSFLSDLSLPTTSVESVPVKSYIGKESRIQSSGPSYAAIGLPIKPADFAKFDILSATIGSSLLPSSSPLSKIGAISRVLKYKDAGLFIVESSGDAAQVSESIKKAKSLISSVSSSDLKSSVKSANLLQALQSSFESPLSYSIDESSANVKVTDFNYVAVGDIDVLPFADDL</sequence>